<keyword evidence="3" id="KW-1185">Reference proteome</keyword>
<comment type="caution">
    <text evidence="2">The sequence shown here is derived from an EMBL/GenBank/DDBJ whole genome shotgun (WGS) entry which is preliminary data.</text>
</comment>
<sequence>MRYETRGMTQARAKAPTQESTGGRRGADLEGGTFASVLTTVVKWISTEENRRSRVADRFDVRARVYWDATQVGIFGLPWRINPRSSGTDQRKQ</sequence>
<name>A0A919U8L5_9ACTN</name>
<dbReference type="AlphaFoldDB" id="A0A919U8L5"/>
<proteinExistence type="predicted"/>
<protein>
    <submittedName>
        <fullName evidence="2">Uncharacterized protein</fullName>
    </submittedName>
</protein>
<evidence type="ECO:0000313" key="3">
    <source>
        <dbReference type="Proteomes" id="UP000660611"/>
    </source>
</evidence>
<feature type="region of interest" description="Disordered" evidence="1">
    <location>
        <begin position="1"/>
        <end position="30"/>
    </location>
</feature>
<accession>A0A919U8L5</accession>
<evidence type="ECO:0000256" key="1">
    <source>
        <dbReference type="SAM" id="MobiDB-lite"/>
    </source>
</evidence>
<dbReference type="Proteomes" id="UP000660611">
    <property type="component" value="Unassembled WGS sequence"/>
</dbReference>
<gene>
    <name evidence="2" type="ORF">Dsi01nite_047300</name>
</gene>
<evidence type="ECO:0000313" key="2">
    <source>
        <dbReference type="EMBL" id="GIG46689.1"/>
    </source>
</evidence>
<dbReference type="EMBL" id="BONQ01000076">
    <property type="protein sequence ID" value="GIG46689.1"/>
    <property type="molecule type" value="Genomic_DNA"/>
</dbReference>
<reference evidence="2" key="1">
    <citation type="submission" date="2021-01" db="EMBL/GenBank/DDBJ databases">
        <title>Whole genome shotgun sequence of Dactylosporangium siamense NBRC 106093.</title>
        <authorList>
            <person name="Komaki H."/>
            <person name="Tamura T."/>
        </authorList>
    </citation>
    <scope>NUCLEOTIDE SEQUENCE</scope>
    <source>
        <strain evidence="2">NBRC 106093</strain>
    </source>
</reference>
<organism evidence="2 3">
    <name type="scientific">Dactylosporangium siamense</name>
    <dbReference type="NCBI Taxonomy" id="685454"/>
    <lineage>
        <taxon>Bacteria</taxon>
        <taxon>Bacillati</taxon>
        <taxon>Actinomycetota</taxon>
        <taxon>Actinomycetes</taxon>
        <taxon>Micromonosporales</taxon>
        <taxon>Micromonosporaceae</taxon>
        <taxon>Dactylosporangium</taxon>
    </lineage>
</organism>